<dbReference type="InterPro" id="IPR036641">
    <property type="entry name" value="HPT_dom_sf"/>
</dbReference>
<proteinExistence type="predicted"/>
<feature type="domain" description="HPt" evidence="1">
    <location>
        <begin position="41"/>
        <end position="106"/>
    </location>
</feature>
<reference evidence="2" key="1">
    <citation type="submission" date="2021-11" db="EMBL/GenBank/DDBJ databases">
        <title>A Novel Adlercreutzia Species, isolated from a Allomyrina dichotoma larva feces.</title>
        <authorList>
            <person name="Suh M.K."/>
        </authorList>
    </citation>
    <scope>NUCLEOTIDE SEQUENCE</scope>
    <source>
        <strain evidence="2">JBNU-10</strain>
    </source>
</reference>
<dbReference type="RefSeq" id="WP_242164386.1">
    <property type="nucleotide sequence ID" value="NZ_JAJMLW010000002.1"/>
</dbReference>
<accession>A0ABS9WG11</accession>
<evidence type="ECO:0000259" key="1">
    <source>
        <dbReference type="Pfam" id="PF01627"/>
    </source>
</evidence>
<dbReference type="SUPFAM" id="SSF47226">
    <property type="entry name" value="Histidine-containing phosphotransfer domain, HPT domain"/>
    <property type="match status" value="1"/>
</dbReference>
<protein>
    <submittedName>
        <fullName evidence="2">Hpt domain-containing protein</fullName>
    </submittedName>
</protein>
<dbReference type="Proteomes" id="UP001430755">
    <property type="component" value="Unassembled WGS sequence"/>
</dbReference>
<comment type="caution">
    <text evidence="2">The sequence shown here is derived from an EMBL/GenBank/DDBJ whole genome shotgun (WGS) entry which is preliminary data.</text>
</comment>
<name>A0ABS9WG11_9ACTN</name>
<evidence type="ECO:0000313" key="2">
    <source>
        <dbReference type="EMBL" id="MCI2241796.1"/>
    </source>
</evidence>
<keyword evidence="3" id="KW-1185">Reference proteome</keyword>
<organism evidence="2 3">
    <name type="scientific">Adlercreutzia faecimuris</name>
    <dbReference type="NCBI Taxonomy" id="2897341"/>
    <lineage>
        <taxon>Bacteria</taxon>
        <taxon>Bacillati</taxon>
        <taxon>Actinomycetota</taxon>
        <taxon>Coriobacteriia</taxon>
        <taxon>Eggerthellales</taxon>
        <taxon>Eggerthellaceae</taxon>
        <taxon>Adlercreutzia</taxon>
    </lineage>
</organism>
<dbReference type="InterPro" id="IPR008207">
    <property type="entry name" value="Sig_transdc_His_kin_Hpt_dom"/>
</dbReference>
<dbReference type="Pfam" id="PF01627">
    <property type="entry name" value="Hpt"/>
    <property type="match status" value="1"/>
</dbReference>
<gene>
    <name evidence="2" type="ORF">LPT13_05440</name>
</gene>
<sequence length="122" mass="13413">MTETLADKLAPYGIDYVDAMKRFEGNEALFERLALKYLNDTHFAGLVAALEVKDFDDAYNQAHSLKGVAGNLSLRALYEAATFESDALHAGEYEAAEKHLPQVEEAHKLAVKGLEALRDGTL</sequence>
<dbReference type="Gene3D" id="1.20.120.160">
    <property type="entry name" value="HPT domain"/>
    <property type="match status" value="1"/>
</dbReference>
<evidence type="ECO:0000313" key="3">
    <source>
        <dbReference type="Proteomes" id="UP001430755"/>
    </source>
</evidence>
<dbReference type="EMBL" id="JAJMLW010000002">
    <property type="protein sequence ID" value="MCI2241796.1"/>
    <property type="molecule type" value="Genomic_DNA"/>
</dbReference>